<dbReference type="GO" id="GO:0046872">
    <property type="term" value="F:metal ion binding"/>
    <property type="evidence" value="ECO:0007669"/>
    <property type="project" value="UniProtKB-KW"/>
</dbReference>
<dbReference type="PANTHER" id="PTHR42970:SF1">
    <property type="entry name" value="PECTATE LYASE C-RELATED"/>
    <property type="match status" value="1"/>
</dbReference>
<sequence length="1335" mass="142366">MNTKTNHLSILLSVCFLALPASAQSIPAFPGAEGPGANASGGRGGDVYHVTNLQDDHDGTIPGSLRYGLATAPAAGRTIVFDVGGTIDLIADVHQSTHTWLRSGKSNITVAGQTAPGRGITIVGQGAKLSGDNWIFRHVKIRPGQDQSRPGVLTNDGISNNLQNSIIDHISVSWADDEGLSTTDAAVNTTVQYSILGEGLNYNDHSYGSLISSEVDDALLSYHHNLYLHNRSRNPRLGSENGTGAVLNFSNNVIYNWSGRAGYSFEKPSRTNYLSNYYIAGRNTRAGDPVFYSPDTQTQIYHQNGNRVDMNRNGTIDGSLFAFAGPQFSGTADILTQTPFNVASGHVQSADDAVNQVLDYVGAQWWDRDPIDQRLTDDVRNGTGAMLNNITDAPQDPDYSYDAEGHPIYGISQRPADFDGDGDGMADEWETAHGLNPTIADNAGDFDSDGYNNLEEYLNDLAAFPAPTTIGWLGGTGRYAEIVNWGISQTVPVGTFTKWQPSRLDSAEIVSGQVTVDSVGQHAGTLTIAPDAGDVAELVVSDGWLQVADQLVIGGDANSSAALQLTGGLLAVPVLSKQEGSVFSFTGGTLAAETVQFDLVNDGGTIAPGSSPGITEVAGNLTINAGTLAIELAAETHDQLIVTGDAQLGGTLALSLLDGLTLGAGFAAEIVDVAGALSEQFDGLGEGSLVGNFGENLYITYAGGDGNDVVLFTMDTLPGDFNDDGRVDLSDYSVWRNNLGGDEVVLSGNGDGLPGVDVGDYAVWKANFGQTAASMFASQATMAVPEPATWILLVLLGALLVGRSRCCSINLRSLAVALVAFGVFCSPVGAEQSASPAQADADVAMAQLDGDTAWQAVPDILKRIVPPTFPERDFPITDFGAQPGGQQKCTPAFREAVAACAAAGGGRVVVPAGKFLTGPIHLQSNVELYLSEGSEVIFSDEFDDYLPVVLVRVGGIELYNYSPLIYARNCTNIAVTGPGKLDGNAEKWWDWKSRETNRGFEMGAAGVPVDERVFGTPNDAIRPSFLSFVDCTNVLLEDFTIGSGPNWTIHPIYCRNTTIRGVHVETDGPNNDGIDPDSCRDMLIENCTFDTGDDCVVLKSGYNQDGWRVGRPTENVIMRNCTSKRGHGGLVIGSEMSGSVRNVYMEDCEFEGTDRAIRIKSRADRGGVVEHIYARNLRVKDMQREVVILNMDYGADRSELQNSQPPVFRNMLFENIIGSGAPCAILVRGMDTSPIRGLVFRNVDVSSDRGVQVSHAQDLVFDRVSVRPAKGPVFELDHASNVTIKNSPASADTKVFLQLRGAKTSDILVENCDLQSAENPIVSSDEVSKDAYRRR</sequence>
<evidence type="ECO:0000256" key="13">
    <source>
        <dbReference type="ARBA" id="ARBA00023326"/>
    </source>
</evidence>
<keyword evidence="13" id="KW-0624">Polysaccharide degradation</keyword>
<name>A0A9X2F8U0_9BACT</name>
<evidence type="ECO:0000256" key="8">
    <source>
        <dbReference type="ARBA" id="ARBA00023180"/>
    </source>
</evidence>
<evidence type="ECO:0000256" key="9">
    <source>
        <dbReference type="ARBA" id="ARBA00023239"/>
    </source>
</evidence>
<dbReference type="PROSITE" id="PS00018">
    <property type="entry name" value="EF_HAND_1"/>
    <property type="match status" value="1"/>
</dbReference>
<dbReference type="GO" id="GO:0000272">
    <property type="term" value="P:polysaccharide catabolic process"/>
    <property type="evidence" value="ECO:0007669"/>
    <property type="project" value="UniProtKB-KW"/>
</dbReference>
<proteinExistence type="inferred from homology"/>
<dbReference type="GO" id="GO:0004650">
    <property type="term" value="F:polygalacturonase activity"/>
    <property type="evidence" value="ECO:0007669"/>
    <property type="project" value="InterPro"/>
</dbReference>
<protein>
    <recommendedName>
        <fullName evidence="5">Probable pectate lyase C</fullName>
        <ecNumber evidence="4">4.2.2.2</ecNumber>
    </recommendedName>
</protein>
<keyword evidence="10" id="KW-0119">Carbohydrate metabolism</keyword>
<keyword evidence="11 15" id="KW-0326">Glycosidase</keyword>
<evidence type="ECO:0000256" key="11">
    <source>
        <dbReference type="ARBA" id="ARBA00023295"/>
    </source>
</evidence>
<dbReference type="Pfam" id="PF00295">
    <property type="entry name" value="Glyco_hydro_28"/>
    <property type="match status" value="1"/>
</dbReference>
<dbReference type="InterPro" id="IPR018247">
    <property type="entry name" value="EF_Hand_1_Ca_BS"/>
</dbReference>
<evidence type="ECO:0000256" key="2">
    <source>
        <dbReference type="ARBA" id="ARBA00008834"/>
    </source>
</evidence>
<dbReference type="GO" id="GO:0071555">
    <property type="term" value="P:cell wall organization"/>
    <property type="evidence" value="ECO:0007669"/>
    <property type="project" value="UniProtKB-KW"/>
</dbReference>
<keyword evidence="12" id="KW-0961">Cell wall biogenesis/degradation</keyword>
<evidence type="ECO:0000313" key="17">
    <source>
        <dbReference type="EMBL" id="MCO6043974.1"/>
    </source>
</evidence>
<dbReference type="NCBIfam" id="TIGR02595">
    <property type="entry name" value="PEP_CTERM"/>
    <property type="match status" value="1"/>
</dbReference>
<dbReference type="InterPro" id="IPR006626">
    <property type="entry name" value="PbH1"/>
</dbReference>
<comment type="similarity">
    <text evidence="3">Belongs to the polysaccharide lyase 1 family.</text>
</comment>
<organism evidence="17 18">
    <name type="scientific">Aeoliella straminimaris</name>
    <dbReference type="NCBI Taxonomy" id="2954799"/>
    <lineage>
        <taxon>Bacteria</taxon>
        <taxon>Pseudomonadati</taxon>
        <taxon>Planctomycetota</taxon>
        <taxon>Planctomycetia</taxon>
        <taxon>Pirellulales</taxon>
        <taxon>Lacipirellulaceae</taxon>
        <taxon>Aeoliella</taxon>
    </lineage>
</organism>
<dbReference type="SMART" id="SM00710">
    <property type="entry name" value="PbH1"/>
    <property type="match status" value="7"/>
</dbReference>
<keyword evidence="16" id="KW-0732">Signal</keyword>
<keyword evidence="18" id="KW-1185">Reference proteome</keyword>
<dbReference type="GO" id="GO:0030570">
    <property type="term" value="F:pectate lyase activity"/>
    <property type="evidence" value="ECO:0007669"/>
    <property type="project" value="UniProtKB-EC"/>
</dbReference>
<dbReference type="Gene3D" id="2.160.20.10">
    <property type="entry name" value="Single-stranded right-handed beta-helix, Pectin lyase-like"/>
    <property type="match status" value="2"/>
</dbReference>
<evidence type="ECO:0000256" key="10">
    <source>
        <dbReference type="ARBA" id="ARBA00023277"/>
    </source>
</evidence>
<keyword evidence="6" id="KW-0479">Metal-binding</keyword>
<dbReference type="PANTHER" id="PTHR42970">
    <property type="entry name" value="PECTATE LYASE C-RELATED"/>
    <property type="match status" value="1"/>
</dbReference>
<comment type="function">
    <text evidence="14">Pectinolytic enzyme consist of four classes of enzymes: pectin lyase, polygalacturonase, pectin methylesterase and rhamnogalacturonase. Among pectinolytic enzymes, pectin lyase is the most important in depolymerization of pectin, since it cleaves internal glycosidic bonds of highly methylated pectins. Favors pectate, the anion, over pectin, the methyl ester.</text>
</comment>
<keyword evidence="7 15" id="KW-0378">Hydrolase</keyword>
<evidence type="ECO:0000256" key="15">
    <source>
        <dbReference type="RuleBase" id="RU361169"/>
    </source>
</evidence>
<evidence type="ECO:0000256" key="12">
    <source>
        <dbReference type="ARBA" id="ARBA00023316"/>
    </source>
</evidence>
<evidence type="ECO:0000256" key="5">
    <source>
        <dbReference type="ARBA" id="ARBA00016512"/>
    </source>
</evidence>
<dbReference type="InterPro" id="IPR013424">
    <property type="entry name" value="Ice-binding_C"/>
</dbReference>
<evidence type="ECO:0000256" key="14">
    <source>
        <dbReference type="ARBA" id="ARBA00025679"/>
    </source>
</evidence>
<dbReference type="InterPro" id="IPR052063">
    <property type="entry name" value="Polysaccharide_Lyase_1"/>
</dbReference>
<comment type="caution">
    <text evidence="17">The sequence shown here is derived from an EMBL/GenBank/DDBJ whole genome shotgun (WGS) entry which is preliminary data.</text>
</comment>
<evidence type="ECO:0000256" key="6">
    <source>
        <dbReference type="ARBA" id="ARBA00022723"/>
    </source>
</evidence>
<evidence type="ECO:0000256" key="1">
    <source>
        <dbReference type="ARBA" id="ARBA00000695"/>
    </source>
</evidence>
<feature type="chain" id="PRO_5040977934" description="Probable pectate lyase C" evidence="16">
    <location>
        <begin position="24"/>
        <end position="1335"/>
    </location>
</feature>
<keyword evidence="8" id="KW-0325">Glycoprotein</keyword>
<evidence type="ECO:0000256" key="7">
    <source>
        <dbReference type="ARBA" id="ARBA00022801"/>
    </source>
</evidence>
<dbReference type="EC" id="4.2.2.2" evidence="4"/>
<evidence type="ECO:0000313" key="18">
    <source>
        <dbReference type="Proteomes" id="UP001155241"/>
    </source>
</evidence>
<evidence type="ECO:0000256" key="3">
    <source>
        <dbReference type="ARBA" id="ARBA00010980"/>
    </source>
</evidence>
<dbReference type="RefSeq" id="WP_252852080.1">
    <property type="nucleotide sequence ID" value="NZ_JAMXLR010000028.1"/>
</dbReference>
<feature type="signal peptide" evidence="16">
    <location>
        <begin position="1"/>
        <end position="23"/>
    </location>
</feature>
<comment type="similarity">
    <text evidence="2 15">Belongs to the glycosyl hydrolase 28 family.</text>
</comment>
<evidence type="ECO:0000256" key="4">
    <source>
        <dbReference type="ARBA" id="ARBA00012272"/>
    </source>
</evidence>
<dbReference type="Proteomes" id="UP001155241">
    <property type="component" value="Unassembled WGS sequence"/>
</dbReference>
<evidence type="ECO:0000256" key="16">
    <source>
        <dbReference type="SAM" id="SignalP"/>
    </source>
</evidence>
<accession>A0A9X2F8U0</accession>
<dbReference type="InterPro" id="IPR012334">
    <property type="entry name" value="Pectin_lyas_fold"/>
</dbReference>
<dbReference type="EMBL" id="JAMXLR010000028">
    <property type="protein sequence ID" value="MCO6043974.1"/>
    <property type="molecule type" value="Genomic_DNA"/>
</dbReference>
<dbReference type="InterPro" id="IPR011050">
    <property type="entry name" value="Pectin_lyase_fold/virulence"/>
</dbReference>
<dbReference type="SUPFAM" id="SSF51126">
    <property type="entry name" value="Pectin lyase-like"/>
    <property type="match status" value="2"/>
</dbReference>
<comment type="catalytic activity">
    <reaction evidence="1">
        <text>Eliminative cleavage of (1-&gt;4)-alpha-D-galacturonan to give oligosaccharides with 4-deoxy-alpha-D-galact-4-enuronosyl groups at their non-reducing ends.</text>
        <dbReference type="EC" id="4.2.2.2"/>
    </reaction>
</comment>
<keyword evidence="9" id="KW-0456">Lyase</keyword>
<reference evidence="17" key="1">
    <citation type="submission" date="2022-06" db="EMBL/GenBank/DDBJ databases">
        <title>Aeoliella straminimaris, a novel planctomycete from sediments.</title>
        <authorList>
            <person name="Vitorino I.R."/>
            <person name="Lage O.M."/>
        </authorList>
    </citation>
    <scope>NUCLEOTIDE SEQUENCE</scope>
    <source>
        <strain evidence="17">ICT_H6.2</strain>
    </source>
</reference>
<dbReference type="InterPro" id="IPR000743">
    <property type="entry name" value="Glyco_hydro_28"/>
</dbReference>
<gene>
    <name evidence="17" type="ORF">NG895_08645</name>
</gene>